<dbReference type="InterPro" id="IPR037239">
    <property type="entry name" value="OSBP_sf"/>
</dbReference>
<dbReference type="STRING" id="448386.A0A2V3IMX3"/>
<feature type="region of interest" description="Disordered" evidence="7">
    <location>
        <begin position="81"/>
        <end position="102"/>
    </location>
</feature>
<comment type="similarity">
    <text evidence="1 6">Belongs to the OSBP family.</text>
</comment>
<protein>
    <submittedName>
        <fullName evidence="9">Oxysterol-binding protein-related protein 3</fullName>
    </submittedName>
</protein>
<evidence type="ECO:0000313" key="10">
    <source>
        <dbReference type="Proteomes" id="UP000247409"/>
    </source>
</evidence>
<dbReference type="GO" id="GO:0120009">
    <property type="term" value="P:intermembrane lipid transfer"/>
    <property type="evidence" value="ECO:0007669"/>
    <property type="project" value="UniProtKB-ARBA"/>
</dbReference>
<sequence length="829" mass="93787">MPHMPRMKRILHRRRSSGNADAHVVTLSLRKDDFHNLTATDPGVVRPQKTGVLLKFTNVIKGWKPRLFVLENGFLEYSAVESDDTDSPSSSTRNLLENDRQKKKRSKKLRIIRRAFSRDEQERDIKGRINLQMAAISPDESDDCRFAIDVGHDVYHCKADSRAERDEWVHILIASKAYFQHLIQTAFSRSQQSIKASESPDNKPRKRGSALSSQPSGLTLAKPREQQPSPQVSEDSEESVLEDDGLKEAEQSRLALMTELRRILTVWKDKLDPLESKAHTSEDLLRVLADTFTELGAGNHIASRDHVREATKGLIDLTAWCLNVLQTNDDMFDRRLKADLARLAATEIPVFQEVPSPDEEQDDAKILDDSSDDEFFDALSRVASLRSSARLSGLAMGPFRSMQPALPQIQEEDATAADLDKVKRVSTVVLSRPLKGERTTLPRLPPNREKPSVLALLKDSVGKDLSRISFPVSLNEPVSFVQRLAEDIEYCELLDKGARESDPDRRMMYVATMVISHYSSTLGRIAKPFNPMLGETACVVRPTKGDGVRFVAEQVSHHPPVSACYAEGSGALWKYYNAIEIKHKFWGKSLEIIPTGLNHVEFPDTGDHYVFNQVSTCVHNIVIGRMWLDNYGEMEIVNKTNGGRCVIDFRKSGWIFDAGSLGAITATIYDANGKRKIRLGGNWTKSVYEDLGKGKRNVLWVADERPPASHSQTYNLTKWAIALNTPVHADERKFVAPTDSRLRPDQRALENGEYDRAAKLKSALEEAQRRRRRDMDENGEKWEPRWFEKVTDQETDATDYRYRGGFFEKHSKGDWGDCINIFDISDVDL</sequence>
<dbReference type="PROSITE" id="PS50003">
    <property type="entry name" value="PH_DOMAIN"/>
    <property type="match status" value="1"/>
</dbReference>
<evidence type="ECO:0000256" key="3">
    <source>
        <dbReference type="ARBA" id="ARBA00022553"/>
    </source>
</evidence>
<dbReference type="EMBL" id="NBIV01000125">
    <property type="protein sequence ID" value="PXF43422.1"/>
    <property type="molecule type" value="Genomic_DNA"/>
</dbReference>
<evidence type="ECO:0000256" key="1">
    <source>
        <dbReference type="ARBA" id="ARBA00008842"/>
    </source>
</evidence>
<dbReference type="PROSITE" id="PS01013">
    <property type="entry name" value="OSBP"/>
    <property type="match status" value="1"/>
</dbReference>
<evidence type="ECO:0000256" key="5">
    <source>
        <dbReference type="ARBA" id="ARBA00023121"/>
    </source>
</evidence>
<keyword evidence="10" id="KW-1185">Reference proteome</keyword>
<gene>
    <name evidence="9" type="ORF">BWQ96_06812</name>
</gene>
<dbReference type="GO" id="GO:0032934">
    <property type="term" value="F:sterol binding"/>
    <property type="evidence" value="ECO:0007669"/>
    <property type="project" value="TreeGrafter"/>
</dbReference>
<dbReference type="Gene3D" id="2.40.160.120">
    <property type="match status" value="1"/>
</dbReference>
<feature type="compositionally biased region" description="Acidic residues" evidence="7">
    <location>
        <begin position="234"/>
        <end position="243"/>
    </location>
</feature>
<keyword evidence="2" id="KW-0813">Transport</keyword>
<organism evidence="9 10">
    <name type="scientific">Gracilariopsis chorda</name>
    <dbReference type="NCBI Taxonomy" id="448386"/>
    <lineage>
        <taxon>Eukaryota</taxon>
        <taxon>Rhodophyta</taxon>
        <taxon>Florideophyceae</taxon>
        <taxon>Rhodymeniophycidae</taxon>
        <taxon>Gracilariales</taxon>
        <taxon>Gracilariaceae</taxon>
        <taxon>Gracilariopsis</taxon>
    </lineage>
</organism>
<dbReference type="PANTHER" id="PTHR10972">
    <property type="entry name" value="OXYSTEROL-BINDING PROTEIN-RELATED"/>
    <property type="match status" value="1"/>
</dbReference>
<evidence type="ECO:0000256" key="2">
    <source>
        <dbReference type="ARBA" id="ARBA00022448"/>
    </source>
</evidence>
<keyword evidence="3" id="KW-0597">Phosphoprotein</keyword>
<dbReference type="SUPFAM" id="SSF50729">
    <property type="entry name" value="PH domain-like"/>
    <property type="match status" value="1"/>
</dbReference>
<evidence type="ECO:0000313" key="9">
    <source>
        <dbReference type="EMBL" id="PXF43422.1"/>
    </source>
</evidence>
<dbReference type="GO" id="GO:0016020">
    <property type="term" value="C:membrane"/>
    <property type="evidence" value="ECO:0007669"/>
    <property type="project" value="TreeGrafter"/>
</dbReference>
<evidence type="ECO:0000256" key="6">
    <source>
        <dbReference type="RuleBase" id="RU003844"/>
    </source>
</evidence>
<comment type="caution">
    <text evidence="9">The sequence shown here is derived from an EMBL/GenBank/DDBJ whole genome shotgun (WGS) entry which is preliminary data.</text>
</comment>
<dbReference type="Gene3D" id="3.30.70.3490">
    <property type="match status" value="1"/>
</dbReference>
<accession>A0A2V3IMX3</accession>
<dbReference type="OrthoDB" id="1854502at2759"/>
<proteinExistence type="inferred from homology"/>
<dbReference type="SMART" id="SM00233">
    <property type="entry name" value="PH"/>
    <property type="match status" value="1"/>
</dbReference>
<dbReference type="FunFam" id="2.40.160.120:FF:000001">
    <property type="entry name" value="Oxysterol-binding protein"/>
    <property type="match status" value="1"/>
</dbReference>
<dbReference type="Gene3D" id="2.30.29.30">
    <property type="entry name" value="Pleckstrin-homology domain (PH domain)/Phosphotyrosine-binding domain (PTB)"/>
    <property type="match status" value="1"/>
</dbReference>
<feature type="region of interest" description="Disordered" evidence="7">
    <location>
        <begin position="189"/>
        <end position="245"/>
    </location>
</feature>
<evidence type="ECO:0000256" key="4">
    <source>
        <dbReference type="ARBA" id="ARBA00023055"/>
    </source>
</evidence>
<evidence type="ECO:0000256" key="7">
    <source>
        <dbReference type="SAM" id="MobiDB-lite"/>
    </source>
</evidence>
<name>A0A2V3IMX3_9FLOR</name>
<dbReference type="InterPro" id="IPR018494">
    <property type="entry name" value="Oxysterol-bd_CS"/>
</dbReference>
<reference evidence="9 10" key="1">
    <citation type="journal article" date="2018" name="Mol. Biol. Evol.">
        <title>Analysis of the draft genome of the red seaweed Gracilariopsis chorda provides insights into genome size evolution in Rhodophyta.</title>
        <authorList>
            <person name="Lee J."/>
            <person name="Yang E.C."/>
            <person name="Graf L."/>
            <person name="Yang J.H."/>
            <person name="Qiu H."/>
            <person name="Zel Zion U."/>
            <person name="Chan C.X."/>
            <person name="Stephens T.G."/>
            <person name="Weber A.P.M."/>
            <person name="Boo G.H."/>
            <person name="Boo S.M."/>
            <person name="Kim K.M."/>
            <person name="Shin Y."/>
            <person name="Jung M."/>
            <person name="Lee S.J."/>
            <person name="Yim H.S."/>
            <person name="Lee J.H."/>
            <person name="Bhattacharya D."/>
            <person name="Yoon H.S."/>
        </authorList>
    </citation>
    <scope>NUCLEOTIDE SEQUENCE [LARGE SCALE GENOMIC DNA]</scope>
    <source>
        <strain evidence="9 10">SKKU-2015</strain>
        <tissue evidence="9">Whole body</tissue>
    </source>
</reference>
<dbReference type="Proteomes" id="UP000247409">
    <property type="component" value="Unassembled WGS sequence"/>
</dbReference>
<evidence type="ECO:0000259" key="8">
    <source>
        <dbReference type="PROSITE" id="PS50003"/>
    </source>
</evidence>
<dbReference type="GO" id="GO:0005829">
    <property type="term" value="C:cytosol"/>
    <property type="evidence" value="ECO:0007669"/>
    <property type="project" value="TreeGrafter"/>
</dbReference>
<keyword evidence="5" id="KW-0446">Lipid-binding</keyword>
<dbReference type="Pfam" id="PF00169">
    <property type="entry name" value="PH"/>
    <property type="match status" value="1"/>
</dbReference>
<dbReference type="Pfam" id="PF01237">
    <property type="entry name" value="Oxysterol_BP"/>
    <property type="match status" value="1"/>
</dbReference>
<dbReference type="SUPFAM" id="SSF144000">
    <property type="entry name" value="Oxysterol-binding protein-like"/>
    <property type="match status" value="1"/>
</dbReference>
<dbReference type="PANTHER" id="PTHR10972:SF205">
    <property type="entry name" value="OXYSTEROL-BINDING PROTEIN 1"/>
    <property type="match status" value="1"/>
</dbReference>
<dbReference type="AlphaFoldDB" id="A0A2V3IMX3"/>
<keyword evidence="4" id="KW-0445">Lipid transport</keyword>
<dbReference type="InterPro" id="IPR001849">
    <property type="entry name" value="PH_domain"/>
</dbReference>
<feature type="domain" description="PH" evidence="8">
    <location>
        <begin position="46"/>
        <end position="177"/>
    </location>
</feature>
<dbReference type="InterPro" id="IPR000648">
    <property type="entry name" value="Oxysterol-bd"/>
</dbReference>
<dbReference type="InterPro" id="IPR011993">
    <property type="entry name" value="PH-like_dom_sf"/>
</dbReference>